<keyword evidence="4" id="KW-1185">Reference proteome</keyword>
<organism evidence="3 4">
    <name type="scientific">Sphingomonas agrestis</name>
    <dbReference type="NCBI Taxonomy" id="3080540"/>
    <lineage>
        <taxon>Bacteria</taxon>
        <taxon>Pseudomonadati</taxon>
        <taxon>Pseudomonadota</taxon>
        <taxon>Alphaproteobacteria</taxon>
        <taxon>Sphingomonadales</taxon>
        <taxon>Sphingomonadaceae</taxon>
        <taxon>Sphingomonas</taxon>
    </lineage>
</organism>
<feature type="compositionally biased region" description="Low complexity" evidence="1">
    <location>
        <begin position="30"/>
        <end position="48"/>
    </location>
</feature>
<dbReference type="Pfam" id="PF05275">
    <property type="entry name" value="CopB"/>
    <property type="match status" value="1"/>
</dbReference>
<sequence length="320" mass="34553">MKALLALAPLLVAGTAAAQDHSGHAMHGTPPAQAPAQPDPHAGHDMAPAPAPQDDPHAGHVMPATGTPIGTDLPPGNAPAPIPARDRAADRYWGADAMARAERKLRSEHGGGRWHRLLFDLAEYQVRDGRDGYRWEAEAWLGGDIDRLVVKTEGGGALREGVDHAEVQALYGRALDPWWNLEAGIRQDLGPGSRATYAALGIEGMAPYWLRREGTLFLSTRGDLLARAEAAYDQRITQDLVLQPRVEANLAAQDVPEDGIGAGLSEIELGLRLRYERTREFAPYLGISWDRKLGRTADFVRARGEPTGGASLVAGIRAWF</sequence>
<keyword evidence="2" id="KW-0732">Signal</keyword>
<evidence type="ECO:0000256" key="2">
    <source>
        <dbReference type="SAM" id="SignalP"/>
    </source>
</evidence>
<evidence type="ECO:0000313" key="4">
    <source>
        <dbReference type="Proteomes" id="UP001273531"/>
    </source>
</evidence>
<feature type="chain" id="PRO_5045056980" evidence="2">
    <location>
        <begin position="19"/>
        <end position="320"/>
    </location>
</feature>
<name>A0ABU3Y2S7_9SPHN</name>
<gene>
    <name evidence="3" type="ORF">RZN05_00255</name>
</gene>
<dbReference type="RefSeq" id="WP_317224621.1">
    <property type="nucleotide sequence ID" value="NZ_JAWJEJ010000001.1"/>
</dbReference>
<feature type="signal peptide" evidence="2">
    <location>
        <begin position="1"/>
        <end position="18"/>
    </location>
</feature>
<evidence type="ECO:0000256" key="1">
    <source>
        <dbReference type="SAM" id="MobiDB-lite"/>
    </source>
</evidence>
<dbReference type="InterPro" id="IPR007939">
    <property type="entry name" value="Cu-R_B_prcur"/>
</dbReference>
<dbReference type="Proteomes" id="UP001273531">
    <property type="component" value="Unassembled WGS sequence"/>
</dbReference>
<dbReference type="EMBL" id="JAWJEJ010000001">
    <property type="protein sequence ID" value="MDV3455397.1"/>
    <property type="molecule type" value="Genomic_DNA"/>
</dbReference>
<reference evidence="3 4" key="1">
    <citation type="submission" date="2023-10" db="EMBL/GenBank/DDBJ databases">
        <title>Sphingomonas sp. HF-S4 16S ribosomal RNA gene Genome sequencing and assembly.</title>
        <authorList>
            <person name="Lee H."/>
        </authorList>
    </citation>
    <scope>NUCLEOTIDE SEQUENCE [LARGE SCALE GENOMIC DNA]</scope>
    <source>
        <strain evidence="3 4">HF-S4</strain>
    </source>
</reference>
<comment type="caution">
    <text evidence="3">The sequence shown here is derived from an EMBL/GenBank/DDBJ whole genome shotgun (WGS) entry which is preliminary data.</text>
</comment>
<feature type="region of interest" description="Disordered" evidence="1">
    <location>
        <begin position="21"/>
        <end position="84"/>
    </location>
</feature>
<protein>
    <submittedName>
        <fullName evidence="3">Copper resistance protein B</fullName>
    </submittedName>
</protein>
<accession>A0ABU3Y2S7</accession>
<proteinExistence type="predicted"/>
<evidence type="ECO:0000313" key="3">
    <source>
        <dbReference type="EMBL" id="MDV3455397.1"/>
    </source>
</evidence>